<dbReference type="Proteomes" id="UP000035214">
    <property type="component" value="Unassembled WGS sequence"/>
</dbReference>
<gene>
    <name evidence="1" type="ORF">B4077_0188</name>
</gene>
<protein>
    <submittedName>
        <fullName evidence="1">Uncharacterized protein</fullName>
    </submittedName>
</protein>
<evidence type="ECO:0000313" key="2">
    <source>
        <dbReference type="Proteomes" id="UP000035214"/>
    </source>
</evidence>
<comment type="caution">
    <text evidence="1">The sequence shown here is derived from an EMBL/GenBank/DDBJ whole genome shotgun (WGS) entry which is preliminary data.</text>
</comment>
<dbReference type="EMBL" id="LCYI01000055">
    <property type="protein sequence ID" value="KLA23388.1"/>
    <property type="molecule type" value="Genomic_DNA"/>
</dbReference>
<dbReference type="AlphaFoldDB" id="A0A0G8EGK1"/>
<accession>A0A0G8EGK1</accession>
<sequence length="81" mass="8949">MGLLFPKMIMRKKPITVGGSTIGNKKIVSNITLYLHEERANARPIIVPKIVTIMVAHAATRKDRKIGDKIASKLMAIRIGL</sequence>
<evidence type="ECO:0000313" key="1">
    <source>
        <dbReference type="EMBL" id="KLA23388.1"/>
    </source>
</evidence>
<reference evidence="1 2" key="1">
    <citation type="submission" date="2015-04" db="EMBL/GenBank/DDBJ databases">
        <title>Draft Genome Sequences of Eight Spore-Forming Food Isolates of Bacillus cereus Genome sequencing.</title>
        <authorList>
            <person name="Krawcyk A.O."/>
            <person name="de Jong A."/>
            <person name="Eijlander R.T."/>
            <person name="Berendsen E.M."/>
            <person name="Holsappel S."/>
            <person name="Wells-Bennik M."/>
            <person name="Kuipers O.P."/>
        </authorList>
    </citation>
    <scope>NUCLEOTIDE SEQUENCE [LARGE SCALE GENOMIC DNA]</scope>
    <source>
        <strain evidence="1 2">B4077</strain>
    </source>
</reference>
<dbReference type="PATRIC" id="fig|1396.428.peg.2077"/>
<name>A0A0G8EGK1_BACCE</name>
<organism evidence="1 2">
    <name type="scientific">Bacillus cereus</name>
    <dbReference type="NCBI Taxonomy" id="1396"/>
    <lineage>
        <taxon>Bacteria</taxon>
        <taxon>Bacillati</taxon>
        <taxon>Bacillota</taxon>
        <taxon>Bacilli</taxon>
        <taxon>Bacillales</taxon>
        <taxon>Bacillaceae</taxon>
        <taxon>Bacillus</taxon>
        <taxon>Bacillus cereus group</taxon>
    </lineage>
</organism>
<proteinExistence type="predicted"/>